<dbReference type="Proteomes" id="UP001501447">
    <property type="component" value="Unassembled WGS sequence"/>
</dbReference>
<evidence type="ECO:0000256" key="1">
    <source>
        <dbReference type="SAM" id="MobiDB-lite"/>
    </source>
</evidence>
<sequence>MSGLKIVLRELGRSRERRAAEAGVDAGHGRSAPSPWEQHCDERSGAPKSGAHERGSFA</sequence>
<evidence type="ECO:0000313" key="3">
    <source>
        <dbReference type="Proteomes" id="UP001501447"/>
    </source>
</evidence>
<proteinExistence type="predicted"/>
<protein>
    <submittedName>
        <fullName evidence="2">Uncharacterized protein</fullName>
    </submittedName>
</protein>
<organism evidence="2 3">
    <name type="scientific">Streptomyces axinellae</name>
    <dbReference type="NCBI Taxonomy" id="552788"/>
    <lineage>
        <taxon>Bacteria</taxon>
        <taxon>Bacillati</taxon>
        <taxon>Actinomycetota</taxon>
        <taxon>Actinomycetes</taxon>
        <taxon>Kitasatosporales</taxon>
        <taxon>Streptomycetaceae</taxon>
        <taxon>Streptomyces</taxon>
    </lineage>
</organism>
<name>A0ABN3Q6W4_9ACTN</name>
<dbReference type="EMBL" id="BAAARJ010000009">
    <property type="protein sequence ID" value="GAA2614513.1"/>
    <property type="molecule type" value="Genomic_DNA"/>
</dbReference>
<feature type="compositionally biased region" description="Basic and acidic residues" evidence="1">
    <location>
        <begin position="38"/>
        <end position="58"/>
    </location>
</feature>
<accession>A0ABN3Q6W4</accession>
<feature type="region of interest" description="Disordered" evidence="1">
    <location>
        <begin position="15"/>
        <end position="58"/>
    </location>
</feature>
<dbReference type="RefSeq" id="WP_344566170.1">
    <property type="nucleotide sequence ID" value="NZ_BAAARJ010000009.1"/>
</dbReference>
<evidence type="ECO:0000313" key="2">
    <source>
        <dbReference type="EMBL" id="GAA2614513.1"/>
    </source>
</evidence>
<keyword evidence="3" id="KW-1185">Reference proteome</keyword>
<gene>
    <name evidence="2" type="ORF">GCM10009863_30280</name>
</gene>
<reference evidence="2 3" key="1">
    <citation type="journal article" date="2019" name="Int. J. Syst. Evol. Microbiol.">
        <title>The Global Catalogue of Microorganisms (GCM) 10K type strain sequencing project: providing services to taxonomists for standard genome sequencing and annotation.</title>
        <authorList>
            <consortium name="The Broad Institute Genomics Platform"/>
            <consortium name="The Broad Institute Genome Sequencing Center for Infectious Disease"/>
            <person name="Wu L."/>
            <person name="Ma J."/>
        </authorList>
    </citation>
    <scope>NUCLEOTIDE SEQUENCE [LARGE SCALE GENOMIC DNA]</scope>
    <source>
        <strain evidence="2 3">JCM 16373</strain>
    </source>
</reference>
<comment type="caution">
    <text evidence="2">The sequence shown here is derived from an EMBL/GenBank/DDBJ whole genome shotgun (WGS) entry which is preliminary data.</text>
</comment>